<dbReference type="AlphaFoldDB" id="A0A7W3ZF39"/>
<reference evidence="3 4" key="1">
    <citation type="submission" date="2020-08" db="EMBL/GenBank/DDBJ databases">
        <title>Amycolatopsis sp. nov. DR6-1 isolated from Dendrobium heterocarpum.</title>
        <authorList>
            <person name="Tedsree N."/>
            <person name="Kuncharoen N."/>
            <person name="Likhitwitayawuid K."/>
            <person name="Tanasupawat S."/>
        </authorList>
    </citation>
    <scope>NUCLEOTIDE SEQUENCE [LARGE SCALE GENOMIC DNA]</scope>
    <source>
        <strain evidence="3 4">DR6-1</strain>
    </source>
</reference>
<protein>
    <recommendedName>
        <fullName evidence="2">Acyl-CoA dehydrogenase/oxidase C-terminal domain-containing protein</fullName>
    </recommendedName>
</protein>
<gene>
    <name evidence="3" type="ORF">H4281_39190</name>
</gene>
<dbReference type="GO" id="GO:0003995">
    <property type="term" value="F:acyl-CoA dehydrogenase activity"/>
    <property type="evidence" value="ECO:0007669"/>
    <property type="project" value="TreeGrafter"/>
</dbReference>
<sequence>MSAETDVETRQVVSSYSSAYESGIAGAPYAPIEHAVAAESLASHDIDEAMRARPESPVAVLIPGAPGQTVAVGPAEWLLAVGPQLVLYNKDDVTRRPLRSLLDDEELYAVDNGTATGLVVCEEADCPACTLTLARLRSRTAGYLCGLAQGAVDAAVRRVQDRVQFDRPIGSNQTVAFQLAALTARLTAVHALGEHLSARIESGQAETDPVREASRLLAASAELAVEATAAALHLHGAFGLRSDQHAQRFYRKACAFSVRHGTAARLRRAGSTRREGSR</sequence>
<dbReference type="PANTHER" id="PTHR43884:SF12">
    <property type="entry name" value="ISOVALERYL-COA DEHYDROGENASE, MITOCHONDRIAL-RELATED"/>
    <property type="match status" value="1"/>
</dbReference>
<keyword evidence="1" id="KW-0285">Flavoprotein</keyword>
<dbReference type="InterPro" id="IPR036250">
    <property type="entry name" value="AcylCo_DH-like_C"/>
</dbReference>
<dbReference type="RefSeq" id="WP_182895903.1">
    <property type="nucleotide sequence ID" value="NZ_JACGZW010000018.1"/>
</dbReference>
<keyword evidence="4" id="KW-1185">Reference proteome</keyword>
<feature type="domain" description="Acyl-CoA dehydrogenase/oxidase C-terminal" evidence="2">
    <location>
        <begin position="132"/>
        <end position="268"/>
    </location>
</feature>
<organism evidence="3 4">
    <name type="scientific">Amycolatopsis dendrobii</name>
    <dbReference type="NCBI Taxonomy" id="2760662"/>
    <lineage>
        <taxon>Bacteria</taxon>
        <taxon>Bacillati</taxon>
        <taxon>Actinomycetota</taxon>
        <taxon>Actinomycetes</taxon>
        <taxon>Pseudonocardiales</taxon>
        <taxon>Pseudonocardiaceae</taxon>
        <taxon>Amycolatopsis</taxon>
    </lineage>
</organism>
<dbReference type="EMBL" id="JACGZW010000018">
    <property type="protein sequence ID" value="MBB1159206.1"/>
    <property type="molecule type" value="Genomic_DNA"/>
</dbReference>
<accession>A0A7W3ZF39</accession>
<dbReference type="InterPro" id="IPR009075">
    <property type="entry name" value="AcylCo_DH/oxidase_C"/>
</dbReference>
<evidence type="ECO:0000313" key="4">
    <source>
        <dbReference type="Proteomes" id="UP000526734"/>
    </source>
</evidence>
<evidence type="ECO:0000256" key="1">
    <source>
        <dbReference type="ARBA" id="ARBA00022630"/>
    </source>
</evidence>
<proteinExistence type="predicted"/>
<dbReference type="PANTHER" id="PTHR43884">
    <property type="entry name" value="ACYL-COA DEHYDROGENASE"/>
    <property type="match status" value="1"/>
</dbReference>
<dbReference type="SUPFAM" id="SSF47203">
    <property type="entry name" value="Acyl-CoA dehydrogenase C-terminal domain-like"/>
    <property type="match status" value="1"/>
</dbReference>
<dbReference type="Proteomes" id="UP000526734">
    <property type="component" value="Unassembled WGS sequence"/>
</dbReference>
<name>A0A7W3ZF39_9PSEU</name>
<evidence type="ECO:0000313" key="3">
    <source>
        <dbReference type="EMBL" id="MBB1159206.1"/>
    </source>
</evidence>
<evidence type="ECO:0000259" key="2">
    <source>
        <dbReference type="Pfam" id="PF00441"/>
    </source>
</evidence>
<dbReference type="Gene3D" id="1.20.140.10">
    <property type="entry name" value="Butyryl-CoA Dehydrogenase, subunit A, domain 3"/>
    <property type="match status" value="1"/>
</dbReference>
<dbReference type="Pfam" id="PF00441">
    <property type="entry name" value="Acyl-CoA_dh_1"/>
    <property type="match status" value="1"/>
</dbReference>
<comment type="caution">
    <text evidence="3">The sequence shown here is derived from an EMBL/GenBank/DDBJ whole genome shotgun (WGS) entry which is preliminary data.</text>
</comment>